<evidence type="ECO:0000313" key="3">
    <source>
        <dbReference type="Proteomes" id="UP001175001"/>
    </source>
</evidence>
<gene>
    <name evidence="2" type="ORF">DIS24_g9874</name>
</gene>
<protein>
    <submittedName>
        <fullName evidence="2">Uncharacterized protein</fullName>
    </submittedName>
</protein>
<dbReference type="AlphaFoldDB" id="A0AA39XQK1"/>
<accession>A0AA39XQK1</accession>
<name>A0AA39XQK1_9PEZI</name>
<reference evidence="2" key="1">
    <citation type="submission" date="2023-06" db="EMBL/GenBank/DDBJ databases">
        <title>Multi-omics analyses reveal the molecular pathogenesis toolkit of Lasiodiplodia hormozganensis, a cross-kingdom pathogen.</title>
        <authorList>
            <person name="Felix C."/>
            <person name="Meneses R."/>
            <person name="Goncalves M.F.M."/>
            <person name="Tilleman L."/>
            <person name="Duarte A.S."/>
            <person name="Jorrin-Novo J.V."/>
            <person name="Van De Peer Y."/>
            <person name="Deforce D."/>
            <person name="Van Nieuwerburgh F."/>
            <person name="Esteves A.C."/>
            <person name="Alves A."/>
        </authorList>
    </citation>
    <scope>NUCLEOTIDE SEQUENCE</scope>
    <source>
        <strain evidence="2">CBS 339.90</strain>
    </source>
</reference>
<dbReference type="EMBL" id="JAUJDW010000094">
    <property type="protein sequence ID" value="KAK0638386.1"/>
    <property type="molecule type" value="Genomic_DNA"/>
</dbReference>
<sequence length="316" mass="34655">MAGGPHEMVKEEVAGKINSRLGEIRQKYSLPLKNGQSQKTLAHQIVSAGSMGIKKGLSEGKKEPDGGWVFSGGELRASCCVLEVAHSQTYEDILDRALDLLEGTRGQPGMAIIIWFQYNNPGATKILKKSMFTLFTVGEKRMEDGSMATGVLAPYEEEVIRDEDGNVHQNVFSFTIKDMLGLANRSVYDALCNSSDRRVAEVTESILAEKIELSSAEIIAKFDEGELTTKDDDTRAIRRLEEKPNDNSSGPWFKYPRKSQRKEPSEPSESSESSSSPSSYHPSSGSESSDSEPSKGEPPERSSPRASRSRSNKAAK</sequence>
<evidence type="ECO:0000256" key="1">
    <source>
        <dbReference type="SAM" id="MobiDB-lite"/>
    </source>
</evidence>
<organism evidence="2 3">
    <name type="scientific">Lasiodiplodia hormozganensis</name>
    <dbReference type="NCBI Taxonomy" id="869390"/>
    <lineage>
        <taxon>Eukaryota</taxon>
        <taxon>Fungi</taxon>
        <taxon>Dikarya</taxon>
        <taxon>Ascomycota</taxon>
        <taxon>Pezizomycotina</taxon>
        <taxon>Dothideomycetes</taxon>
        <taxon>Dothideomycetes incertae sedis</taxon>
        <taxon>Botryosphaeriales</taxon>
        <taxon>Botryosphaeriaceae</taxon>
        <taxon>Lasiodiplodia</taxon>
    </lineage>
</organism>
<feature type="compositionally biased region" description="Low complexity" evidence="1">
    <location>
        <begin position="267"/>
        <end position="288"/>
    </location>
</feature>
<keyword evidence="3" id="KW-1185">Reference proteome</keyword>
<feature type="compositionally biased region" description="Basic and acidic residues" evidence="1">
    <location>
        <begin position="292"/>
        <end position="303"/>
    </location>
</feature>
<feature type="region of interest" description="Disordered" evidence="1">
    <location>
        <begin position="239"/>
        <end position="316"/>
    </location>
</feature>
<proteinExistence type="predicted"/>
<dbReference type="Proteomes" id="UP001175001">
    <property type="component" value="Unassembled WGS sequence"/>
</dbReference>
<evidence type="ECO:0000313" key="2">
    <source>
        <dbReference type="EMBL" id="KAK0638386.1"/>
    </source>
</evidence>
<feature type="compositionally biased region" description="Basic residues" evidence="1">
    <location>
        <begin position="307"/>
        <end position="316"/>
    </location>
</feature>
<comment type="caution">
    <text evidence="2">The sequence shown here is derived from an EMBL/GenBank/DDBJ whole genome shotgun (WGS) entry which is preliminary data.</text>
</comment>